<dbReference type="RefSeq" id="WP_338097842.1">
    <property type="nucleotide sequence ID" value="NZ_CP131061.1"/>
</dbReference>
<evidence type="ECO:0008006" key="3">
    <source>
        <dbReference type="Google" id="ProtNLM"/>
    </source>
</evidence>
<dbReference type="GeneID" id="89227469"/>
<sequence length="320" mass="35196">MNKLKMTSFCILAISIIFLGVLSSVLADDGLKENPLTLDEQVKEQIENSKQINSGVLDQLRKEENVLAVYGYIPEINDGGEYYNWWTSIFNTTMSVSKTGALDEYVYENEGYIIGFGPESDGYITILVYNKYGKDINTKDFEIIKSIFDKYGLEENISDVPIVFKSADIPVAYGSSYDSKYRPLYGGITIGTSKNVIINLLSPGSGCIGYTARKNGTTTYGFITAGHIVDFSNNREVYQPVYALLGDHNLIGTSNITHSRIDAVFVKSGNITGTNEARIQYSNSASGSSNFIDVGGYYGTNPTNLTVYKSGSTTYLEVES</sequence>
<name>A0AA96ZV42_9EURY</name>
<reference evidence="1 2" key="1">
    <citation type="submission" date="2023-07" db="EMBL/GenBank/DDBJ databases">
        <title>Closed genome sequence of Methanosarcinaceae archaeon Am2.</title>
        <authorList>
            <person name="Poehlein A."/>
            <person name="Protasov E."/>
            <person name="Platt K."/>
            <person name="Reeh H."/>
            <person name="Daniel R."/>
            <person name="Brune A."/>
        </authorList>
    </citation>
    <scope>NUCLEOTIDE SEQUENCE [LARGE SCALE GENOMIC DNA]</scope>
    <source>
        <strain evidence="1 2">Am2</strain>
    </source>
</reference>
<dbReference type="Proteomes" id="UP001304970">
    <property type="component" value="Chromosome"/>
</dbReference>
<accession>A0AA96ZV42</accession>
<keyword evidence="2" id="KW-1185">Reference proteome</keyword>
<gene>
    <name evidence="1" type="ORF">MsAm2_00740</name>
</gene>
<organism evidence="1 2">
    <name type="scientific">Methanolapillus ohkumae</name>
    <dbReference type="NCBI Taxonomy" id="3028298"/>
    <lineage>
        <taxon>Archaea</taxon>
        <taxon>Methanobacteriati</taxon>
        <taxon>Methanobacteriota</taxon>
        <taxon>Stenosarchaea group</taxon>
        <taxon>Methanomicrobia</taxon>
        <taxon>Methanosarcinales</taxon>
        <taxon>Methanosarcinaceae</taxon>
        <taxon>Methanolapillus</taxon>
    </lineage>
</organism>
<protein>
    <recommendedName>
        <fullName evidence="3">Serine protease</fullName>
    </recommendedName>
</protein>
<proteinExistence type="predicted"/>
<dbReference type="AlphaFoldDB" id="A0AA96ZV42"/>
<dbReference type="EMBL" id="CP131061">
    <property type="protein sequence ID" value="WNY26314.1"/>
    <property type="molecule type" value="Genomic_DNA"/>
</dbReference>
<evidence type="ECO:0000313" key="2">
    <source>
        <dbReference type="Proteomes" id="UP001304970"/>
    </source>
</evidence>
<evidence type="ECO:0000313" key="1">
    <source>
        <dbReference type="EMBL" id="WNY26314.1"/>
    </source>
</evidence>